<accession>A0A151TEP5</accession>
<evidence type="ECO:0000313" key="3">
    <source>
        <dbReference type="Proteomes" id="UP000075243"/>
    </source>
</evidence>
<gene>
    <name evidence="2" type="ORF">KK1_011771</name>
</gene>
<dbReference type="AlphaFoldDB" id="A0A151TEP5"/>
<evidence type="ECO:0000256" key="1">
    <source>
        <dbReference type="SAM" id="SignalP"/>
    </source>
</evidence>
<protein>
    <submittedName>
        <fullName evidence="2">Uncharacterized protein</fullName>
    </submittedName>
</protein>
<sequence>YSLQMISLMFVGHLNELLLVAAALETSIVNATGYNVMVCLHHFLLSSILPPFTHYS</sequence>
<feature type="non-terminal residue" evidence="2">
    <location>
        <position position="1"/>
    </location>
</feature>
<feature type="signal peptide" evidence="1">
    <location>
        <begin position="1"/>
        <end position="23"/>
    </location>
</feature>
<evidence type="ECO:0000313" key="2">
    <source>
        <dbReference type="EMBL" id="KYP65530.1"/>
    </source>
</evidence>
<keyword evidence="1" id="KW-0732">Signal</keyword>
<reference evidence="2 3" key="1">
    <citation type="journal article" date="2012" name="Nat. Biotechnol.">
        <title>Draft genome sequence of pigeonpea (Cajanus cajan), an orphan legume crop of resource-poor farmers.</title>
        <authorList>
            <person name="Varshney R.K."/>
            <person name="Chen W."/>
            <person name="Li Y."/>
            <person name="Bharti A.K."/>
            <person name="Saxena R.K."/>
            <person name="Schlueter J.A."/>
            <person name="Donoghue M.T."/>
            <person name="Azam S."/>
            <person name="Fan G."/>
            <person name="Whaley A.M."/>
            <person name="Farmer A.D."/>
            <person name="Sheridan J."/>
            <person name="Iwata A."/>
            <person name="Tuteja R."/>
            <person name="Penmetsa R.V."/>
            <person name="Wu W."/>
            <person name="Upadhyaya H.D."/>
            <person name="Yang S.P."/>
            <person name="Shah T."/>
            <person name="Saxena K.B."/>
            <person name="Michael T."/>
            <person name="McCombie W.R."/>
            <person name="Yang B."/>
            <person name="Zhang G."/>
            <person name="Yang H."/>
            <person name="Wang J."/>
            <person name="Spillane C."/>
            <person name="Cook D.R."/>
            <person name="May G.D."/>
            <person name="Xu X."/>
            <person name="Jackson S.A."/>
        </authorList>
    </citation>
    <scope>NUCLEOTIDE SEQUENCE [LARGE SCALE GENOMIC DNA]</scope>
    <source>
        <strain evidence="3">cv. Asha</strain>
    </source>
</reference>
<dbReference type="EMBL" id="CM003608">
    <property type="protein sequence ID" value="KYP65530.1"/>
    <property type="molecule type" value="Genomic_DNA"/>
</dbReference>
<feature type="chain" id="PRO_5007589034" evidence="1">
    <location>
        <begin position="24"/>
        <end position="56"/>
    </location>
</feature>
<dbReference type="Proteomes" id="UP000075243">
    <property type="component" value="Chromosome 6"/>
</dbReference>
<organism evidence="2 3">
    <name type="scientific">Cajanus cajan</name>
    <name type="common">Pigeon pea</name>
    <name type="synonym">Cajanus indicus</name>
    <dbReference type="NCBI Taxonomy" id="3821"/>
    <lineage>
        <taxon>Eukaryota</taxon>
        <taxon>Viridiplantae</taxon>
        <taxon>Streptophyta</taxon>
        <taxon>Embryophyta</taxon>
        <taxon>Tracheophyta</taxon>
        <taxon>Spermatophyta</taxon>
        <taxon>Magnoliopsida</taxon>
        <taxon>eudicotyledons</taxon>
        <taxon>Gunneridae</taxon>
        <taxon>Pentapetalae</taxon>
        <taxon>rosids</taxon>
        <taxon>fabids</taxon>
        <taxon>Fabales</taxon>
        <taxon>Fabaceae</taxon>
        <taxon>Papilionoideae</taxon>
        <taxon>50 kb inversion clade</taxon>
        <taxon>NPAAA clade</taxon>
        <taxon>indigoferoid/millettioid clade</taxon>
        <taxon>Phaseoleae</taxon>
        <taxon>Cajanus</taxon>
    </lineage>
</organism>
<keyword evidence="3" id="KW-1185">Reference proteome</keyword>
<name>A0A151TEP5_CAJCA</name>
<proteinExistence type="predicted"/>
<dbReference type="Gramene" id="C.cajan_11437.t">
    <property type="protein sequence ID" value="C.cajan_11437.t.cds1"/>
    <property type="gene ID" value="C.cajan_11437"/>
</dbReference>